<evidence type="ECO:0000256" key="1">
    <source>
        <dbReference type="ARBA" id="ARBA00006484"/>
    </source>
</evidence>
<dbReference type="OrthoDB" id="191139at2759"/>
<dbReference type="InterPro" id="IPR036291">
    <property type="entry name" value="NAD(P)-bd_dom_sf"/>
</dbReference>
<keyword evidence="2" id="KW-0560">Oxidoreductase</keyword>
<proteinExistence type="inferred from homology"/>
<dbReference type="GO" id="GO:0016491">
    <property type="term" value="F:oxidoreductase activity"/>
    <property type="evidence" value="ECO:0007669"/>
    <property type="project" value="UniProtKB-KW"/>
</dbReference>
<dbReference type="Gene3D" id="3.40.50.720">
    <property type="entry name" value="NAD(P)-binding Rossmann-like Domain"/>
    <property type="match status" value="1"/>
</dbReference>
<dbReference type="PANTHER" id="PTHR24320">
    <property type="entry name" value="RETINOL DEHYDROGENASE"/>
    <property type="match status" value="1"/>
</dbReference>
<protein>
    <recommendedName>
        <fullName evidence="5">NAD(P)-binding protein</fullName>
    </recommendedName>
</protein>
<dbReference type="Pfam" id="PF00106">
    <property type="entry name" value="adh_short"/>
    <property type="match status" value="1"/>
</dbReference>
<accession>A0A8H6HWQ5</accession>
<dbReference type="PANTHER" id="PTHR24320:SF148">
    <property type="entry name" value="NAD(P)-BINDING ROSSMANN-FOLD SUPERFAMILY PROTEIN"/>
    <property type="match status" value="1"/>
</dbReference>
<comment type="caution">
    <text evidence="3">The sequence shown here is derived from an EMBL/GenBank/DDBJ whole genome shotgun (WGS) entry which is preliminary data.</text>
</comment>
<keyword evidence="4" id="KW-1185">Reference proteome</keyword>
<reference evidence="3 4" key="1">
    <citation type="submission" date="2020-07" db="EMBL/GenBank/DDBJ databases">
        <title>Comparative genomics of pyrophilous fungi reveals a link between fire events and developmental genes.</title>
        <authorList>
            <consortium name="DOE Joint Genome Institute"/>
            <person name="Steindorff A.S."/>
            <person name="Carver A."/>
            <person name="Calhoun S."/>
            <person name="Stillman K."/>
            <person name="Liu H."/>
            <person name="Lipzen A."/>
            <person name="Pangilinan J."/>
            <person name="Labutti K."/>
            <person name="Bruns T.D."/>
            <person name="Grigoriev I.V."/>
        </authorList>
    </citation>
    <scope>NUCLEOTIDE SEQUENCE [LARGE SCALE GENOMIC DNA]</scope>
    <source>
        <strain evidence="3 4">CBS 144469</strain>
    </source>
</reference>
<dbReference type="PRINTS" id="PR00081">
    <property type="entry name" value="GDHRDH"/>
</dbReference>
<dbReference type="InterPro" id="IPR002347">
    <property type="entry name" value="SDR_fam"/>
</dbReference>
<gene>
    <name evidence="3" type="ORF">DFP72DRAFT_1170760</name>
</gene>
<dbReference type="AlphaFoldDB" id="A0A8H6HWQ5"/>
<dbReference type="SUPFAM" id="SSF51735">
    <property type="entry name" value="NAD(P)-binding Rossmann-fold domains"/>
    <property type="match status" value="1"/>
</dbReference>
<evidence type="ECO:0000256" key="2">
    <source>
        <dbReference type="ARBA" id="ARBA00023002"/>
    </source>
</evidence>
<comment type="similarity">
    <text evidence="1">Belongs to the short-chain dehydrogenases/reductases (SDR) family.</text>
</comment>
<name>A0A8H6HWQ5_9AGAR</name>
<organism evidence="3 4">
    <name type="scientific">Ephemerocybe angulata</name>
    <dbReference type="NCBI Taxonomy" id="980116"/>
    <lineage>
        <taxon>Eukaryota</taxon>
        <taxon>Fungi</taxon>
        <taxon>Dikarya</taxon>
        <taxon>Basidiomycota</taxon>
        <taxon>Agaricomycotina</taxon>
        <taxon>Agaricomycetes</taxon>
        <taxon>Agaricomycetidae</taxon>
        <taxon>Agaricales</taxon>
        <taxon>Agaricineae</taxon>
        <taxon>Psathyrellaceae</taxon>
        <taxon>Ephemerocybe</taxon>
    </lineage>
</organism>
<sequence>MAYGRLTAHGRWLAEELARMRLPPPLKLRQRKSIDDGNETVDMREKIVIVTGGKGHGLAVVRELLRLGTKRVYMASRNERRAQEAIAGLHDEGLGNTVDSEVLWLKLHLGDPREAKRAAEEFMGKEGRLDVLINNAGDTLATGLGRDGISNMHIVNYFSPYIFTQTLLPLLKKTAQDPSSDVRIINVISKAYTFVTSDIEYSKIEDFNIRYTFCPHTDLHQYASANLAKLLWSRHLYTHLQSSNPPLPGEITVLAIHPGSTLDKFTPGIPKAIASLYTVTPEIAVRTTMFAAASKSVWDERARYQAGGGLVCLVDVPVPGSVQEVSWMARDEGLGRDLIRTTEYFLRSIGL</sequence>
<dbReference type="EMBL" id="JACGCI010000038">
    <property type="protein sequence ID" value="KAF6753702.1"/>
    <property type="molecule type" value="Genomic_DNA"/>
</dbReference>
<dbReference type="Proteomes" id="UP000521943">
    <property type="component" value="Unassembled WGS sequence"/>
</dbReference>
<evidence type="ECO:0000313" key="4">
    <source>
        <dbReference type="Proteomes" id="UP000521943"/>
    </source>
</evidence>
<evidence type="ECO:0008006" key="5">
    <source>
        <dbReference type="Google" id="ProtNLM"/>
    </source>
</evidence>
<evidence type="ECO:0000313" key="3">
    <source>
        <dbReference type="EMBL" id="KAF6753702.1"/>
    </source>
</evidence>